<keyword evidence="1" id="KW-0175">Coiled coil</keyword>
<comment type="caution">
    <text evidence="4">The sequence shown here is derived from an EMBL/GenBank/DDBJ whole genome shotgun (WGS) entry which is preliminary data.</text>
</comment>
<feature type="region of interest" description="Disordered" evidence="2">
    <location>
        <begin position="204"/>
        <end position="229"/>
    </location>
</feature>
<feature type="transmembrane region" description="Helical" evidence="3">
    <location>
        <begin position="334"/>
        <end position="351"/>
    </location>
</feature>
<name>A0A8S1RWA0_9CILI</name>
<evidence type="ECO:0000313" key="4">
    <source>
        <dbReference type="EMBL" id="CAD8131702.1"/>
    </source>
</evidence>
<reference evidence="4" key="1">
    <citation type="submission" date="2021-01" db="EMBL/GenBank/DDBJ databases">
        <authorList>
            <consortium name="Genoscope - CEA"/>
            <person name="William W."/>
        </authorList>
    </citation>
    <scope>NUCLEOTIDE SEQUENCE</scope>
</reference>
<evidence type="ECO:0000256" key="3">
    <source>
        <dbReference type="SAM" id="Phobius"/>
    </source>
</evidence>
<dbReference type="EMBL" id="CAJJDO010000001">
    <property type="protein sequence ID" value="CAD8131702.1"/>
    <property type="molecule type" value="Genomic_DNA"/>
</dbReference>
<gene>
    <name evidence="4" type="ORF">PPENT_87.1.T0010243</name>
</gene>
<feature type="compositionally biased region" description="Low complexity" evidence="2">
    <location>
        <begin position="209"/>
        <end position="220"/>
    </location>
</feature>
<keyword evidence="3" id="KW-0812">Transmembrane</keyword>
<protein>
    <recommendedName>
        <fullName evidence="6">Transmembrane protein</fullName>
    </recommendedName>
</protein>
<keyword evidence="3" id="KW-0472">Membrane</keyword>
<proteinExistence type="predicted"/>
<sequence length="352" mass="41244">MLKQVKCNAITVDPFVNRKSMTPNPHNRSKTDRIKQKNLVSEKTADTLTSSITTLLHPSITDVKNQGATSLNGDKYFYKYFTPYRRFSEKKNGNQKSSPLNDNNIPCKVSSEIGSFRNSVQNIDNDQFSMIQSGTSNKEHQNQTKKMFCNSLQKLKTLNIIQQKNKSNKKQETSNEQLVYLNQQQEQLETLQNEEILIYHPFQEEPKKQSSIQNQSQNSKKSIESDKEQDQGILEIQKFDSIETMDCYVKQFRVQIKKTIILNQNQKSIIKQYQNSGIQADIQEQIYQQNNYYQQQELENIKFNQAKSEILKLQQVESRLSNLNTKERRFQIKFLFHVLIVILFIIFYTLIV</sequence>
<keyword evidence="3" id="KW-1133">Transmembrane helix</keyword>
<accession>A0A8S1RWA0</accession>
<organism evidence="4 5">
    <name type="scientific">Paramecium pentaurelia</name>
    <dbReference type="NCBI Taxonomy" id="43138"/>
    <lineage>
        <taxon>Eukaryota</taxon>
        <taxon>Sar</taxon>
        <taxon>Alveolata</taxon>
        <taxon>Ciliophora</taxon>
        <taxon>Intramacronucleata</taxon>
        <taxon>Oligohymenophorea</taxon>
        <taxon>Peniculida</taxon>
        <taxon>Parameciidae</taxon>
        <taxon>Paramecium</taxon>
    </lineage>
</organism>
<evidence type="ECO:0008006" key="6">
    <source>
        <dbReference type="Google" id="ProtNLM"/>
    </source>
</evidence>
<evidence type="ECO:0000256" key="2">
    <source>
        <dbReference type="SAM" id="MobiDB-lite"/>
    </source>
</evidence>
<feature type="coiled-coil region" evidence="1">
    <location>
        <begin position="306"/>
        <end position="333"/>
    </location>
</feature>
<evidence type="ECO:0000256" key="1">
    <source>
        <dbReference type="SAM" id="Coils"/>
    </source>
</evidence>
<evidence type="ECO:0000313" key="5">
    <source>
        <dbReference type="Proteomes" id="UP000689195"/>
    </source>
</evidence>
<dbReference type="AlphaFoldDB" id="A0A8S1RWA0"/>
<dbReference type="Proteomes" id="UP000689195">
    <property type="component" value="Unassembled WGS sequence"/>
</dbReference>
<keyword evidence="5" id="KW-1185">Reference proteome</keyword>
<dbReference type="OrthoDB" id="302553at2759"/>